<dbReference type="EMBL" id="JAWDJT010000008">
    <property type="protein sequence ID" value="MDU0371438.1"/>
    <property type="molecule type" value="Genomic_DNA"/>
</dbReference>
<feature type="chain" id="PRO_5047533913" description="Curli production assembly/transport component CsgF" evidence="4">
    <location>
        <begin position="21"/>
        <end position="142"/>
    </location>
</feature>
<organism evidence="5 6">
    <name type="scientific">Hymenobacter endophyticus</name>
    <dbReference type="NCBI Taxonomy" id="3076335"/>
    <lineage>
        <taxon>Bacteria</taxon>
        <taxon>Pseudomonadati</taxon>
        <taxon>Bacteroidota</taxon>
        <taxon>Cytophagia</taxon>
        <taxon>Cytophagales</taxon>
        <taxon>Hymenobacteraceae</taxon>
        <taxon>Hymenobacter</taxon>
    </lineage>
</organism>
<dbReference type="RefSeq" id="WP_315998896.1">
    <property type="nucleotide sequence ID" value="NZ_JAWDJT010000008.1"/>
</dbReference>
<keyword evidence="6" id="KW-1185">Reference proteome</keyword>
<evidence type="ECO:0000256" key="4">
    <source>
        <dbReference type="SAM" id="SignalP"/>
    </source>
</evidence>
<feature type="signal peptide" evidence="4">
    <location>
        <begin position="1"/>
        <end position="20"/>
    </location>
</feature>
<dbReference type="InterPro" id="IPR018893">
    <property type="entry name" value="T8SS_CsgF"/>
</dbReference>
<evidence type="ECO:0000256" key="3">
    <source>
        <dbReference type="ARBA" id="ARBA00022729"/>
    </source>
</evidence>
<comment type="function">
    <text evidence="1">May be involved in the biogenesis of curli organelles.</text>
</comment>
<evidence type="ECO:0000256" key="1">
    <source>
        <dbReference type="ARBA" id="ARBA00003989"/>
    </source>
</evidence>
<evidence type="ECO:0000313" key="6">
    <source>
        <dbReference type="Proteomes" id="UP001250698"/>
    </source>
</evidence>
<proteinExistence type="predicted"/>
<evidence type="ECO:0000256" key="2">
    <source>
        <dbReference type="ARBA" id="ARBA00014031"/>
    </source>
</evidence>
<name>A0ABU3TJ91_9BACT</name>
<accession>A0ABU3TJ91</accession>
<dbReference type="Pfam" id="PF10614">
    <property type="entry name" value="CsgF"/>
    <property type="match status" value="1"/>
</dbReference>
<evidence type="ECO:0000313" key="5">
    <source>
        <dbReference type="EMBL" id="MDU0371438.1"/>
    </source>
</evidence>
<keyword evidence="3 4" id="KW-0732">Signal</keyword>
<comment type="caution">
    <text evidence="5">The sequence shown here is derived from an EMBL/GenBank/DDBJ whole genome shotgun (WGS) entry which is preliminary data.</text>
</comment>
<reference evidence="5 6" key="1">
    <citation type="submission" date="2023-10" db="EMBL/GenBank/DDBJ databases">
        <title>Hymenobacter endophyticus sp. nov., an isolate from the leaf tissues of wheat.</title>
        <authorList>
            <person name="Dai Y."/>
        </authorList>
    </citation>
    <scope>NUCLEOTIDE SEQUENCE [LARGE SCALE GENOMIC DNA]</scope>
    <source>
        <strain evidence="5 6">ZK17L-C2</strain>
    </source>
</reference>
<protein>
    <recommendedName>
        <fullName evidence="2">Curli production assembly/transport component CsgF</fullName>
    </recommendedName>
</protein>
<sequence>MKYVFLLACVLLLRVAPVCGQDLVYEPKNPAFGGGNTFNYSWLLSAAQAQNTIDDPAAATTQSIFQQDPLKQFEQSLNQQILSQLAQKLVGNKFGASNQGLQEGAYTVGSYQIVVTPNGGGFSIQITDSNTGNQTTISVPAL</sequence>
<gene>
    <name evidence="5" type="ORF">ROI90_13605</name>
</gene>
<dbReference type="Proteomes" id="UP001250698">
    <property type="component" value="Unassembled WGS sequence"/>
</dbReference>